<keyword evidence="4" id="KW-1185">Reference proteome</keyword>
<name>A0A5M6IR62_9PROT</name>
<keyword evidence="2" id="KW-1133">Transmembrane helix</keyword>
<dbReference type="AlphaFoldDB" id="A0A5M6IR62"/>
<dbReference type="RefSeq" id="WP_150042219.1">
    <property type="nucleotide sequence ID" value="NZ_OW485601.1"/>
</dbReference>
<keyword evidence="2" id="KW-0812">Transmembrane</keyword>
<dbReference type="EMBL" id="VWPK01000028">
    <property type="protein sequence ID" value="KAA5610783.1"/>
    <property type="molecule type" value="Genomic_DNA"/>
</dbReference>
<sequence>MSRTRPGPQIEMTPDGQFIEPPRPPLATRVLVYAVLVAFVAGGLVLAGLLVSAAIALVPIALVAAGIAYAAWRWRLWQLARGAGRRGRQIWRP</sequence>
<gene>
    <name evidence="3" type="ORF">F1189_17825</name>
</gene>
<comment type="caution">
    <text evidence="3">The sequence shown here is derived from an EMBL/GenBank/DDBJ whole genome shotgun (WGS) entry which is preliminary data.</text>
</comment>
<organism evidence="3 4">
    <name type="scientific">Rhodovastum atsumiense</name>
    <dbReference type="NCBI Taxonomy" id="504468"/>
    <lineage>
        <taxon>Bacteria</taxon>
        <taxon>Pseudomonadati</taxon>
        <taxon>Pseudomonadota</taxon>
        <taxon>Alphaproteobacteria</taxon>
        <taxon>Acetobacterales</taxon>
        <taxon>Acetobacteraceae</taxon>
        <taxon>Rhodovastum</taxon>
    </lineage>
</organism>
<protein>
    <submittedName>
        <fullName evidence="3">Uncharacterized protein</fullName>
    </submittedName>
</protein>
<evidence type="ECO:0000256" key="2">
    <source>
        <dbReference type="SAM" id="Phobius"/>
    </source>
</evidence>
<feature type="region of interest" description="Disordered" evidence="1">
    <location>
        <begin position="1"/>
        <end position="22"/>
    </location>
</feature>
<proteinExistence type="predicted"/>
<accession>A0A5M6IR62</accession>
<dbReference type="Proteomes" id="UP000325255">
    <property type="component" value="Unassembled WGS sequence"/>
</dbReference>
<feature type="transmembrane region" description="Helical" evidence="2">
    <location>
        <begin position="30"/>
        <end position="47"/>
    </location>
</feature>
<evidence type="ECO:0000256" key="1">
    <source>
        <dbReference type="SAM" id="MobiDB-lite"/>
    </source>
</evidence>
<reference evidence="3 4" key="1">
    <citation type="submission" date="2019-09" db="EMBL/GenBank/DDBJ databases">
        <title>Genome sequence of Rhodovastum atsumiense, a diverse member of the Acetobacteraceae family of non-sulfur purple photosynthetic bacteria.</title>
        <authorList>
            <person name="Meyer T."/>
            <person name="Kyndt J."/>
        </authorList>
    </citation>
    <scope>NUCLEOTIDE SEQUENCE [LARGE SCALE GENOMIC DNA]</scope>
    <source>
        <strain evidence="3 4">DSM 21279</strain>
    </source>
</reference>
<evidence type="ECO:0000313" key="4">
    <source>
        <dbReference type="Proteomes" id="UP000325255"/>
    </source>
</evidence>
<keyword evidence="2" id="KW-0472">Membrane</keyword>
<feature type="transmembrane region" description="Helical" evidence="2">
    <location>
        <begin position="53"/>
        <end position="72"/>
    </location>
</feature>
<evidence type="ECO:0000313" key="3">
    <source>
        <dbReference type="EMBL" id="KAA5610783.1"/>
    </source>
</evidence>